<dbReference type="PANTHER" id="PTHR30406:SF1">
    <property type="entry name" value="SULFATE TRANSPORT SYSTEM PERMEASE PROTEIN CYSW"/>
    <property type="match status" value="1"/>
</dbReference>
<dbReference type="Gene3D" id="1.10.3720.10">
    <property type="entry name" value="MetI-like"/>
    <property type="match status" value="1"/>
</dbReference>
<keyword evidence="7 9" id="KW-0472">Membrane</keyword>
<feature type="domain" description="ABC transmembrane type-1" evidence="10">
    <location>
        <begin position="79"/>
        <end position="286"/>
    </location>
</feature>
<name>F1YUL5_9PROT</name>
<accession>F1YUL5</accession>
<dbReference type="SUPFAM" id="SSF161098">
    <property type="entry name" value="MetI-like"/>
    <property type="match status" value="1"/>
</dbReference>
<feature type="transmembrane region" description="Helical" evidence="9">
    <location>
        <begin position="261"/>
        <end position="285"/>
    </location>
</feature>
<dbReference type="InterPro" id="IPR005667">
    <property type="entry name" value="Sulph_transpt2"/>
</dbReference>
<keyword evidence="5 9" id="KW-1133">Transmembrane helix</keyword>
<dbReference type="Pfam" id="PF00528">
    <property type="entry name" value="BPD_transp_1"/>
    <property type="match status" value="1"/>
</dbReference>
<dbReference type="NCBIfam" id="TIGR00969">
    <property type="entry name" value="3a0106s02"/>
    <property type="match status" value="1"/>
</dbReference>
<proteinExistence type="predicted"/>
<evidence type="ECO:0000256" key="7">
    <source>
        <dbReference type="ARBA" id="ARBA00023136"/>
    </source>
</evidence>
<dbReference type="PANTHER" id="PTHR30406">
    <property type="entry name" value="SULFATE TRANSPORT SYSTEM PERMEASE PROTEIN"/>
    <property type="match status" value="1"/>
</dbReference>
<comment type="caution">
    <text evidence="11">The sequence shown here is derived from an EMBL/GenBank/DDBJ whole genome shotgun (WGS) entry which is preliminary data.</text>
</comment>
<keyword evidence="3" id="KW-0813">Transport</keyword>
<comment type="subunit">
    <text evidence="2">The complex is composed of two ATP-binding proteins (CysA), two transmembrane proteins (CysT and CysW) and a solute-binding protein (CysP).</text>
</comment>
<dbReference type="PROSITE" id="PS50928">
    <property type="entry name" value="ABC_TM1"/>
    <property type="match status" value="1"/>
</dbReference>
<dbReference type="Proteomes" id="UP000018454">
    <property type="component" value="Unassembled WGS sequence"/>
</dbReference>
<feature type="transmembrane region" description="Helical" evidence="9">
    <location>
        <begin position="155"/>
        <end position="174"/>
    </location>
</feature>
<comment type="function">
    <text evidence="8">Part of the ABC transporter complex CysAWTP (TC 3.A.1.6.1) involved in sulfate/thiosulfate import. Probably responsible for the translocation of the substrate across the membrane.</text>
</comment>
<dbReference type="EMBL" id="AEUP01000029">
    <property type="protein sequence ID" value="EGE47422.1"/>
    <property type="molecule type" value="Genomic_DNA"/>
</dbReference>
<keyword evidence="4 9" id="KW-0812">Transmembrane</keyword>
<dbReference type="GO" id="GO:0005886">
    <property type="term" value="C:plasma membrane"/>
    <property type="evidence" value="ECO:0007669"/>
    <property type="project" value="UniProtKB-SubCell"/>
</dbReference>
<dbReference type="CDD" id="cd06261">
    <property type="entry name" value="TM_PBP2"/>
    <property type="match status" value="1"/>
</dbReference>
<evidence type="ECO:0000259" key="10">
    <source>
        <dbReference type="PROSITE" id="PS50928"/>
    </source>
</evidence>
<organism evidence="11 12">
    <name type="scientific">Acetobacter pomorum DM001</name>
    <dbReference type="NCBI Taxonomy" id="945681"/>
    <lineage>
        <taxon>Bacteria</taxon>
        <taxon>Pseudomonadati</taxon>
        <taxon>Pseudomonadota</taxon>
        <taxon>Alphaproteobacteria</taxon>
        <taxon>Acetobacterales</taxon>
        <taxon>Acetobacteraceae</taxon>
        <taxon>Acetobacter</taxon>
    </lineage>
</organism>
<dbReference type="InterPro" id="IPR035906">
    <property type="entry name" value="MetI-like_sf"/>
</dbReference>
<evidence type="ECO:0000313" key="11">
    <source>
        <dbReference type="EMBL" id="EGE47422.1"/>
    </source>
</evidence>
<evidence type="ECO:0000256" key="3">
    <source>
        <dbReference type="ARBA" id="ARBA00022448"/>
    </source>
</evidence>
<feature type="transmembrane region" description="Helical" evidence="9">
    <location>
        <begin position="114"/>
        <end position="135"/>
    </location>
</feature>
<gene>
    <name evidence="11" type="primary">cysW</name>
    <name evidence="11" type="ORF">APO_1638</name>
</gene>
<evidence type="ECO:0000313" key="12">
    <source>
        <dbReference type="Proteomes" id="UP000018454"/>
    </source>
</evidence>
<protein>
    <submittedName>
        <fullName evidence="11">Sulfate transport system permease protein CysW</fullName>
    </submittedName>
</protein>
<feature type="transmembrane region" description="Helical" evidence="9">
    <location>
        <begin position="75"/>
        <end position="102"/>
    </location>
</feature>
<evidence type="ECO:0000256" key="4">
    <source>
        <dbReference type="ARBA" id="ARBA00022692"/>
    </source>
</evidence>
<dbReference type="AlphaFoldDB" id="F1YUL5"/>
<feature type="transmembrane region" description="Helical" evidence="9">
    <location>
        <begin position="33"/>
        <end position="55"/>
    </location>
</feature>
<dbReference type="InterPro" id="IPR011866">
    <property type="entry name" value="CysW_permease"/>
</dbReference>
<dbReference type="InterPro" id="IPR000515">
    <property type="entry name" value="MetI-like"/>
</dbReference>
<evidence type="ECO:0000256" key="5">
    <source>
        <dbReference type="ARBA" id="ARBA00022989"/>
    </source>
</evidence>
<comment type="subcellular location">
    <subcellularLocation>
        <location evidence="1">Cell membrane</location>
        <topology evidence="1">Multi-pass membrane protein</topology>
    </subcellularLocation>
</comment>
<evidence type="ECO:0000256" key="6">
    <source>
        <dbReference type="ARBA" id="ARBA00023032"/>
    </source>
</evidence>
<dbReference type="NCBIfam" id="TIGR02140">
    <property type="entry name" value="permease_CysW"/>
    <property type="match status" value="1"/>
</dbReference>
<evidence type="ECO:0000256" key="1">
    <source>
        <dbReference type="ARBA" id="ARBA00004651"/>
    </source>
</evidence>
<evidence type="ECO:0000256" key="9">
    <source>
        <dbReference type="SAM" id="Phobius"/>
    </source>
</evidence>
<reference evidence="11 12" key="1">
    <citation type="journal article" date="2011" name="Science">
        <title>Drosophila microbiome modulates host developmental and metabolic homeostasis via insulin signaling.</title>
        <authorList>
            <person name="Shin S.C."/>
            <person name="Kim S.H."/>
            <person name="You H."/>
            <person name="Kim B."/>
            <person name="Kim A.C."/>
            <person name="Lee K.A."/>
            <person name="Yoon J.H."/>
            <person name="Ryu J.H."/>
            <person name="Lee W.J."/>
        </authorList>
    </citation>
    <scope>NUCLEOTIDE SEQUENCE [LARGE SCALE GENOMIC DNA]</scope>
    <source>
        <strain evidence="11 12">DM001</strain>
    </source>
</reference>
<evidence type="ECO:0000256" key="2">
    <source>
        <dbReference type="ARBA" id="ARBA00011779"/>
    </source>
</evidence>
<dbReference type="GO" id="GO:0015419">
    <property type="term" value="F:ABC-type sulfate transporter activity"/>
    <property type="evidence" value="ECO:0007669"/>
    <property type="project" value="InterPro"/>
</dbReference>
<keyword evidence="6" id="KW-0764">Sulfate transport</keyword>
<sequence length="294" mass="32305">MLGRCEFLTPTCFTRTCYGRGKMTTARFSINRFILCGCSYAVVLLMLLLPLVLIFTEALRQGVHAALSALLEPDALSAIRLTAFVTVIVTVTNTLGGIAAAWCLTKYSFVGKRFLIMLIELPISVSPVIAGLIWLLLFGQEGWWGNWLAAHNMQIAFAVPGIVLATLFVTFPYVTRTLMPYMEQQGRDAEEAAFLLGANFWQTLWQVTLPDARWALLSGILLTTARAIGEFGAVSVVSGHIPGVTETMPLHIETLYNGYQTVAAFSMAALLALCAMSTVLLRTIFEHSFRKQPS</sequence>
<evidence type="ECO:0000256" key="8">
    <source>
        <dbReference type="ARBA" id="ARBA00025323"/>
    </source>
</evidence>